<name>A0A1I5YN69_9BACT</name>
<evidence type="ECO:0000256" key="2">
    <source>
        <dbReference type="ARBA" id="ARBA00011245"/>
    </source>
</evidence>
<organism evidence="4 5">
    <name type="scientific">Parafilimonas terrae</name>
    <dbReference type="NCBI Taxonomy" id="1465490"/>
    <lineage>
        <taxon>Bacteria</taxon>
        <taxon>Pseudomonadati</taxon>
        <taxon>Bacteroidota</taxon>
        <taxon>Chitinophagia</taxon>
        <taxon>Chitinophagales</taxon>
        <taxon>Chitinophagaceae</taxon>
        <taxon>Parafilimonas</taxon>
    </lineage>
</organism>
<dbReference type="RefSeq" id="WP_090661789.1">
    <property type="nucleotide sequence ID" value="NZ_FOXQ01000013.1"/>
</dbReference>
<evidence type="ECO:0000256" key="3">
    <source>
        <dbReference type="ARBA" id="ARBA00022837"/>
    </source>
</evidence>
<keyword evidence="3" id="KW-0106">Calcium</keyword>
<evidence type="ECO:0008006" key="6">
    <source>
        <dbReference type="Google" id="ProtNLM"/>
    </source>
</evidence>
<dbReference type="GO" id="GO:0030246">
    <property type="term" value="F:carbohydrate binding"/>
    <property type="evidence" value="ECO:0007669"/>
    <property type="project" value="InterPro"/>
</dbReference>
<dbReference type="Pfam" id="PF14486">
    <property type="entry name" value="DUF4432"/>
    <property type="match status" value="1"/>
</dbReference>
<sequence length="352" mass="39252">MQEGWKNKISNISQIGGIETSVLDNGAGKGTRIAWINTGSGLRYKVVLDRAMDIADTFFNSHCLSWINETGITPPQPFSDKGADWLRTFGGGLFVTCGLSHIGGPESDEYGERGAHGRISNTPAEIISILQPDLFQNEMEMSITGRIRETSIFGPRLELKRTISSRLGQPVIRIKDEVNNNGNQAAPHMLLYHFNFGWPLANEGTDILWNGEWQARDEGSKPIFNKKNNFHKCPPVMQEHNGGGEAAAFIDCTANDEGWCACGLYNSGLGLAVALHFQKEQLPWLTNWQHWGKREYVTGLEPGTNKVIGQKKAREEGALVMLQPGETRHYELEFEVLHTAEKIESFLKEINK</sequence>
<dbReference type="AlphaFoldDB" id="A0A1I5YN69"/>
<dbReference type="InterPro" id="IPR014718">
    <property type="entry name" value="GH-type_carb-bd"/>
</dbReference>
<evidence type="ECO:0000256" key="1">
    <source>
        <dbReference type="ARBA" id="ARBA00001913"/>
    </source>
</evidence>
<keyword evidence="5" id="KW-1185">Reference proteome</keyword>
<proteinExistence type="predicted"/>
<protein>
    <recommendedName>
        <fullName evidence="6">Galactose mutarotase</fullName>
    </recommendedName>
</protein>
<dbReference type="STRING" id="1465490.SAMN05444277_11357"/>
<reference evidence="4 5" key="1">
    <citation type="submission" date="2016-10" db="EMBL/GenBank/DDBJ databases">
        <authorList>
            <person name="de Groot N.N."/>
        </authorList>
    </citation>
    <scope>NUCLEOTIDE SEQUENCE [LARGE SCALE GENOMIC DNA]</scope>
    <source>
        <strain evidence="4 5">DSM 28286</strain>
    </source>
</reference>
<evidence type="ECO:0000313" key="4">
    <source>
        <dbReference type="EMBL" id="SFQ45689.1"/>
    </source>
</evidence>
<dbReference type="InterPro" id="IPR027839">
    <property type="entry name" value="DUF4432"/>
</dbReference>
<comment type="subunit">
    <text evidence="2">Monomer.</text>
</comment>
<dbReference type="OrthoDB" id="9791280at2"/>
<dbReference type="Proteomes" id="UP000199031">
    <property type="component" value="Unassembled WGS sequence"/>
</dbReference>
<comment type="cofactor">
    <cofactor evidence="1">
        <name>Ca(2+)</name>
        <dbReference type="ChEBI" id="CHEBI:29108"/>
    </cofactor>
</comment>
<dbReference type="EMBL" id="FOXQ01000013">
    <property type="protein sequence ID" value="SFQ45689.1"/>
    <property type="molecule type" value="Genomic_DNA"/>
</dbReference>
<evidence type="ECO:0000313" key="5">
    <source>
        <dbReference type="Proteomes" id="UP000199031"/>
    </source>
</evidence>
<dbReference type="Gene3D" id="2.70.98.10">
    <property type="match status" value="1"/>
</dbReference>
<gene>
    <name evidence="4" type="ORF">SAMN05444277_11357</name>
</gene>
<accession>A0A1I5YN69</accession>
<dbReference type="CDD" id="cd09023">
    <property type="entry name" value="Aldose_epim_Ec_c4013"/>
    <property type="match status" value="1"/>
</dbReference>